<evidence type="ECO:0000256" key="1">
    <source>
        <dbReference type="ARBA" id="ARBA00001946"/>
    </source>
</evidence>
<dbReference type="Gene3D" id="2.60.200.40">
    <property type="match status" value="1"/>
</dbReference>
<keyword evidence="12" id="KW-1208">Phospholipid metabolism</keyword>
<dbReference type="InterPro" id="IPR017438">
    <property type="entry name" value="ATP-NAD_kinase_N"/>
</dbReference>
<dbReference type="GO" id="GO:0005886">
    <property type="term" value="C:plasma membrane"/>
    <property type="evidence" value="ECO:0007669"/>
    <property type="project" value="TreeGrafter"/>
</dbReference>
<dbReference type="AlphaFoldDB" id="A0AAV4LIS4"/>
<dbReference type="SMART" id="SM00046">
    <property type="entry name" value="DAGKc"/>
    <property type="match status" value="1"/>
</dbReference>
<keyword evidence="3" id="KW-0444">Lipid biosynthesis</keyword>
<evidence type="ECO:0000256" key="7">
    <source>
        <dbReference type="ARBA" id="ARBA00022777"/>
    </source>
</evidence>
<comment type="caution">
    <text evidence="14">The sequence shown here is derived from an EMBL/GenBank/DDBJ whole genome shotgun (WGS) entry which is preliminary data.</text>
</comment>
<evidence type="ECO:0000313" key="15">
    <source>
        <dbReference type="Proteomes" id="UP001057291"/>
    </source>
</evidence>
<evidence type="ECO:0000256" key="3">
    <source>
        <dbReference type="ARBA" id="ARBA00022516"/>
    </source>
</evidence>
<dbReference type="InterPro" id="IPR005218">
    <property type="entry name" value="Diacylglycerol/lipid_kinase"/>
</dbReference>
<name>A0AAV4LIS4_9BACL</name>
<dbReference type="PANTHER" id="PTHR12358:SF106">
    <property type="entry name" value="LIPID KINASE YEGS"/>
    <property type="match status" value="1"/>
</dbReference>
<evidence type="ECO:0000313" key="14">
    <source>
        <dbReference type="EMBL" id="GIM47777.1"/>
    </source>
</evidence>
<evidence type="ECO:0000256" key="11">
    <source>
        <dbReference type="ARBA" id="ARBA00023209"/>
    </source>
</evidence>
<dbReference type="InterPro" id="IPR016064">
    <property type="entry name" value="NAD/diacylglycerol_kinase_sf"/>
</dbReference>
<keyword evidence="8" id="KW-0067">ATP-binding</keyword>
<evidence type="ECO:0000256" key="4">
    <source>
        <dbReference type="ARBA" id="ARBA00022679"/>
    </source>
</evidence>
<reference evidence="14" key="1">
    <citation type="journal article" date="2023" name="Int. J. Syst. Evol. Microbiol.">
        <title>Collibacillus ludicampi gen. nov., sp. nov., a new soil bacterium of the family Alicyclobacillaceae.</title>
        <authorList>
            <person name="Jojima T."/>
            <person name="Ioku Y."/>
            <person name="Fukuta Y."/>
            <person name="Shirasaka N."/>
            <person name="Matsumura Y."/>
            <person name="Mori M."/>
        </authorList>
    </citation>
    <scope>NUCLEOTIDE SEQUENCE</scope>
    <source>
        <strain evidence="14">TP075</strain>
    </source>
</reference>
<dbReference type="Proteomes" id="UP001057291">
    <property type="component" value="Unassembled WGS sequence"/>
</dbReference>
<evidence type="ECO:0000259" key="13">
    <source>
        <dbReference type="PROSITE" id="PS50146"/>
    </source>
</evidence>
<evidence type="ECO:0000256" key="9">
    <source>
        <dbReference type="ARBA" id="ARBA00022842"/>
    </source>
</evidence>
<dbReference type="SUPFAM" id="SSF111331">
    <property type="entry name" value="NAD kinase/diacylglycerol kinase-like"/>
    <property type="match status" value="1"/>
</dbReference>
<dbReference type="Pfam" id="PF00781">
    <property type="entry name" value="DAGK_cat"/>
    <property type="match status" value="1"/>
</dbReference>
<dbReference type="InterPro" id="IPR001206">
    <property type="entry name" value="Diacylglycerol_kinase_cat_dom"/>
</dbReference>
<keyword evidence="5" id="KW-0479">Metal-binding</keyword>
<protein>
    <submittedName>
        <fullName evidence="14">Diacylglycerol kinase</fullName>
    </submittedName>
</protein>
<dbReference type="GO" id="GO:0016301">
    <property type="term" value="F:kinase activity"/>
    <property type="evidence" value="ECO:0007669"/>
    <property type="project" value="UniProtKB-KW"/>
</dbReference>
<gene>
    <name evidence="14" type="ORF">DNHGIG_33260</name>
</gene>
<evidence type="ECO:0000256" key="12">
    <source>
        <dbReference type="ARBA" id="ARBA00023264"/>
    </source>
</evidence>
<proteinExistence type="inferred from homology"/>
<keyword evidence="7 14" id="KW-0418">Kinase</keyword>
<feature type="domain" description="DAGKc" evidence="13">
    <location>
        <begin position="1"/>
        <end position="128"/>
    </location>
</feature>
<dbReference type="Gene3D" id="3.40.50.10330">
    <property type="entry name" value="Probable inorganic polyphosphate/atp-NAD kinase, domain 1"/>
    <property type="match status" value="1"/>
</dbReference>
<evidence type="ECO:0000256" key="10">
    <source>
        <dbReference type="ARBA" id="ARBA00023098"/>
    </source>
</evidence>
<dbReference type="InterPro" id="IPR045540">
    <property type="entry name" value="YegS/DAGK_C"/>
</dbReference>
<accession>A0AAV4LIS4</accession>
<dbReference type="NCBIfam" id="TIGR00147">
    <property type="entry name" value="YegS/Rv2252/BmrU family lipid kinase"/>
    <property type="match status" value="1"/>
</dbReference>
<dbReference type="PANTHER" id="PTHR12358">
    <property type="entry name" value="SPHINGOSINE KINASE"/>
    <property type="match status" value="1"/>
</dbReference>
<dbReference type="GO" id="GO:0005524">
    <property type="term" value="F:ATP binding"/>
    <property type="evidence" value="ECO:0007669"/>
    <property type="project" value="UniProtKB-KW"/>
</dbReference>
<comment type="similarity">
    <text evidence="2">Belongs to the diacylglycerol/lipid kinase family.</text>
</comment>
<keyword evidence="9" id="KW-0460">Magnesium</keyword>
<keyword evidence="6" id="KW-0547">Nucleotide-binding</keyword>
<keyword evidence="4" id="KW-0808">Transferase</keyword>
<evidence type="ECO:0000256" key="8">
    <source>
        <dbReference type="ARBA" id="ARBA00022840"/>
    </source>
</evidence>
<organism evidence="14 15">
    <name type="scientific">Collibacillus ludicampi</name>
    <dbReference type="NCBI Taxonomy" id="2771369"/>
    <lineage>
        <taxon>Bacteria</taxon>
        <taxon>Bacillati</taxon>
        <taxon>Bacillota</taxon>
        <taxon>Bacilli</taxon>
        <taxon>Bacillales</taxon>
        <taxon>Alicyclobacillaceae</taxon>
        <taxon>Collibacillus</taxon>
    </lineage>
</organism>
<dbReference type="PROSITE" id="PS50146">
    <property type="entry name" value="DAGK"/>
    <property type="match status" value="1"/>
</dbReference>
<comment type="cofactor">
    <cofactor evidence="1">
        <name>Mg(2+)</name>
        <dbReference type="ChEBI" id="CHEBI:18420"/>
    </cofactor>
</comment>
<dbReference type="GO" id="GO:0046872">
    <property type="term" value="F:metal ion binding"/>
    <property type="evidence" value="ECO:0007669"/>
    <property type="project" value="UniProtKB-KW"/>
</dbReference>
<dbReference type="GO" id="GO:0008654">
    <property type="term" value="P:phospholipid biosynthetic process"/>
    <property type="evidence" value="ECO:0007669"/>
    <property type="project" value="UniProtKB-KW"/>
</dbReference>
<keyword evidence="10" id="KW-0443">Lipid metabolism</keyword>
<evidence type="ECO:0000256" key="2">
    <source>
        <dbReference type="ARBA" id="ARBA00005983"/>
    </source>
</evidence>
<dbReference type="EMBL" id="BOQE01000001">
    <property type="protein sequence ID" value="GIM47777.1"/>
    <property type="molecule type" value="Genomic_DNA"/>
</dbReference>
<dbReference type="RefSeq" id="WP_282200720.1">
    <property type="nucleotide sequence ID" value="NZ_BOQE01000001.1"/>
</dbReference>
<keyword evidence="11" id="KW-0594">Phospholipid biosynthesis</keyword>
<keyword evidence="15" id="KW-1185">Reference proteome</keyword>
<sequence>MKPLFIVNEYAGKGKTKQRWSNIQRHLDMLAIPYQVHFTTRPREAVEVAKRAALYECSHVIAVGGDGTVNEVVNGLCGQQAVFGVIPTGTGNDFARMLDIPDDPFFAVKKLVNGSEKKIDLLELNGKFIAGAIGIGFDGAIAEDMNRSSWKKRFGAFGYVLSMLKILRTFYPFTLYLDLDEKSFMIDKCWMVAVGNSCFYGGGMKICPDAKHDDGLLDVCIVHDLSRTGILKAFPSVFSGRHVQHPNVIYMRGQEVHVRTEPSVYIHGDGEIFGQTPGEIVIHPHALNVIC</sequence>
<dbReference type="Pfam" id="PF19279">
    <property type="entry name" value="YegS_C"/>
    <property type="match status" value="1"/>
</dbReference>
<dbReference type="InterPro" id="IPR050187">
    <property type="entry name" value="Lipid_Phosphate_FormReg"/>
</dbReference>
<evidence type="ECO:0000256" key="6">
    <source>
        <dbReference type="ARBA" id="ARBA00022741"/>
    </source>
</evidence>
<evidence type="ECO:0000256" key="5">
    <source>
        <dbReference type="ARBA" id="ARBA00022723"/>
    </source>
</evidence>